<evidence type="ECO:0000256" key="4">
    <source>
        <dbReference type="ARBA" id="ARBA00023136"/>
    </source>
</evidence>
<feature type="transmembrane region" description="Helical" evidence="5">
    <location>
        <begin position="64"/>
        <end position="86"/>
    </location>
</feature>
<comment type="subcellular location">
    <subcellularLocation>
        <location evidence="1">Membrane</location>
        <topology evidence="1">Multi-pass membrane protein</topology>
    </subcellularLocation>
</comment>
<dbReference type="EMBL" id="VSSQ01006187">
    <property type="protein sequence ID" value="MPM31825.1"/>
    <property type="molecule type" value="Genomic_DNA"/>
</dbReference>
<protein>
    <submittedName>
        <fullName evidence="6">Inner membrane protein YohK</fullName>
    </submittedName>
</protein>
<organism evidence="6">
    <name type="scientific">bioreactor metagenome</name>
    <dbReference type="NCBI Taxonomy" id="1076179"/>
    <lineage>
        <taxon>unclassified sequences</taxon>
        <taxon>metagenomes</taxon>
        <taxon>ecological metagenomes</taxon>
    </lineage>
</organism>
<feature type="transmembrane region" description="Helical" evidence="5">
    <location>
        <begin position="6"/>
        <end position="26"/>
    </location>
</feature>
<evidence type="ECO:0000256" key="1">
    <source>
        <dbReference type="ARBA" id="ARBA00004141"/>
    </source>
</evidence>
<dbReference type="InterPro" id="IPR007300">
    <property type="entry name" value="CidB/LrgB"/>
</dbReference>
<proteinExistence type="predicted"/>
<dbReference type="AlphaFoldDB" id="A0A644YTC6"/>
<dbReference type="PANTHER" id="PTHR30249:SF0">
    <property type="entry name" value="PLASTIDAL GLYCOLATE_GLYCERATE TRANSLOCATOR 1, CHLOROPLASTIC"/>
    <property type="match status" value="1"/>
</dbReference>
<feature type="transmembrane region" description="Helical" evidence="5">
    <location>
        <begin position="151"/>
        <end position="173"/>
    </location>
</feature>
<evidence type="ECO:0000313" key="6">
    <source>
        <dbReference type="EMBL" id="MPM31825.1"/>
    </source>
</evidence>
<gene>
    <name evidence="6" type="primary">yohK_13</name>
    <name evidence="6" type="ORF">SDC9_78382</name>
</gene>
<reference evidence="6" key="1">
    <citation type="submission" date="2019-08" db="EMBL/GenBank/DDBJ databases">
        <authorList>
            <person name="Kucharzyk K."/>
            <person name="Murdoch R.W."/>
            <person name="Higgins S."/>
            <person name="Loffler F."/>
        </authorList>
    </citation>
    <scope>NUCLEOTIDE SEQUENCE</scope>
</reference>
<feature type="transmembrane region" description="Helical" evidence="5">
    <location>
        <begin position="208"/>
        <end position="231"/>
    </location>
</feature>
<evidence type="ECO:0000256" key="3">
    <source>
        <dbReference type="ARBA" id="ARBA00022989"/>
    </source>
</evidence>
<sequence>MLENLYSGLFSTAFFGIALTLLAFKIGMVINQKTKKIIFNPLLIAIIIVIAFLAFTGISYDTYYVGGSMIQFLLTPATIALAVPLYRQLEVLKKNLKAIILAIFSGSIACAITMFLLAKAFNMPNEIYYGLTSKSVTLAIALGITSELGGIAGVTCVAVVVSGIIGAAFVTVFSKIFKITNPIALGLSVGTASHAIGTSRAIQLDELVGAMGSLSIVIAGVLTVVIAPIMAGLY</sequence>
<evidence type="ECO:0000256" key="2">
    <source>
        <dbReference type="ARBA" id="ARBA00022692"/>
    </source>
</evidence>
<comment type="caution">
    <text evidence="6">The sequence shown here is derived from an EMBL/GenBank/DDBJ whole genome shotgun (WGS) entry which is preliminary data.</text>
</comment>
<dbReference type="Pfam" id="PF04172">
    <property type="entry name" value="LrgB"/>
    <property type="match status" value="1"/>
</dbReference>
<keyword evidence="4 5" id="KW-0472">Membrane</keyword>
<feature type="transmembrane region" description="Helical" evidence="5">
    <location>
        <begin position="98"/>
        <end position="121"/>
    </location>
</feature>
<name>A0A644YTC6_9ZZZZ</name>
<keyword evidence="3 5" id="KW-1133">Transmembrane helix</keyword>
<evidence type="ECO:0000256" key="5">
    <source>
        <dbReference type="SAM" id="Phobius"/>
    </source>
</evidence>
<accession>A0A644YTC6</accession>
<feature type="transmembrane region" description="Helical" evidence="5">
    <location>
        <begin position="38"/>
        <end position="58"/>
    </location>
</feature>
<dbReference type="GO" id="GO:0016020">
    <property type="term" value="C:membrane"/>
    <property type="evidence" value="ECO:0007669"/>
    <property type="project" value="UniProtKB-SubCell"/>
</dbReference>
<dbReference type="PANTHER" id="PTHR30249">
    <property type="entry name" value="PUTATIVE SEROTONIN TRANSPORTER"/>
    <property type="match status" value="1"/>
</dbReference>
<keyword evidence="2 5" id="KW-0812">Transmembrane</keyword>